<dbReference type="SUPFAM" id="SSF54928">
    <property type="entry name" value="RNA-binding domain, RBD"/>
    <property type="match status" value="1"/>
</dbReference>
<dbReference type="Pfam" id="PF16366">
    <property type="entry name" value="CEBP_ZZ"/>
    <property type="match status" value="1"/>
</dbReference>
<keyword evidence="6" id="KW-1185">Reference proteome</keyword>
<dbReference type="GO" id="GO:0005737">
    <property type="term" value="C:cytoplasm"/>
    <property type="evidence" value="ECO:0007669"/>
    <property type="project" value="TreeGrafter"/>
</dbReference>
<dbReference type="WBParaSite" id="EVEC_0000911401-mRNA-1">
    <property type="protein sequence ID" value="EVEC_0000911401-mRNA-1"/>
    <property type="gene ID" value="EVEC_0000911401"/>
</dbReference>
<dbReference type="GO" id="GO:0043005">
    <property type="term" value="C:neuron projection"/>
    <property type="evidence" value="ECO:0007669"/>
    <property type="project" value="TreeGrafter"/>
</dbReference>
<protein>
    <submittedName>
        <fullName evidence="7">RRM domain-containing protein</fullName>
    </submittedName>
</protein>
<dbReference type="InterPro" id="IPR034819">
    <property type="entry name" value="CPEB"/>
</dbReference>
<dbReference type="Proteomes" id="UP000274131">
    <property type="component" value="Unassembled WGS sequence"/>
</dbReference>
<evidence type="ECO:0000313" key="7">
    <source>
        <dbReference type="WBParaSite" id="EVEC_0000911401-mRNA-1"/>
    </source>
</evidence>
<accession>A0A0N4VEJ9</accession>
<dbReference type="AlphaFoldDB" id="A0A0N4VEJ9"/>
<dbReference type="OrthoDB" id="10033548at2759"/>
<evidence type="ECO:0000313" key="5">
    <source>
        <dbReference type="EMBL" id="VDD93804.1"/>
    </source>
</evidence>
<dbReference type="GO" id="GO:0000900">
    <property type="term" value="F:mRNA regulatory element binding translation repressor activity"/>
    <property type="evidence" value="ECO:0007669"/>
    <property type="project" value="TreeGrafter"/>
</dbReference>
<dbReference type="Pfam" id="PF16367">
    <property type="entry name" value="RRM_7"/>
    <property type="match status" value="1"/>
</dbReference>
<dbReference type="PROSITE" id="PS50102">
    <property type="entry name" value="RRM"/>
    <property type="match status" value="1"/>
</dbReference>
<evidence type="ECO:0000313" key="6">
    <source>
        <dbReference type="Proteomes" id="UP000274131"/>
    </source>
</evidence>
<evidence type="ECO:0000256" key="2">
    <source>
        <dbReference type="PROSITE-ProRule" id="PRU00176"/>
    </source>
</evidence>
<evidence type="ECO:0000259" key="4">
    <source>
        <dbReference type="PROSITE" id="PS50102"/>
    </source>
</evidence>
<dbReference type="InterPro" id="IPR000504">
    <property type="entry name" value="RRM_dom"/>
</dbReference>
<dbReference type="SMART" id="SM00360">
    <property type="entry name" value="RRM"/>
    <property type="match status" value="2"/>
</dbReference>
<sequence length="356" mass="40856">MQSLTGSTSDIPSDLNHNEQFKGNSRDGETEPYLHNDSETALNFSLIKRKQDWDEEQIEMLRWLVKHGYDAATAKKLVVAAYKLEPGRTYPMGRVIRTRDAAIPVVWEGELPARNYVNPVFSRKVFIGGVPWDITEMDLWNAFREYGIGTIEWPKKASTKLSDSRNARAIGYVYIIFEEEASIRKLLRDCTRDYGSAGEYHYKLSARRAQSSTEIRQVQVIPWVVSDSVYVSDATTKIERERTVFVGALHGMLTSEILYSIMNEIYGSVVFVCLDNDKYKYPMGSGRITFASDAPFFQAIEDGFLEIRTSKFVKKLQIDPFLDYSKCSQCLADSGTYFCRNRNCFKYFCANCWEVK</sequence>
<reference evidence="5 6" key="2">
    <citation type="submission" date="2018-10" db="EMBL/GenBank/DDBJ databases">
        <authorList>
            <consortium name="Pathogen Informatics"/>
        </authorList>
    </citation>
    <scope>NUCLEOTIDE SEQUENCE [LARGE SCALE GENOMIC DNA]</scope>
</reference>
<feature type="domain" description="RRM" evidence="4">
    <location>
        <begin position="123"/>
        <end position="220"/>
    </location>
</feature>
<feature type="region of interest" description="Disordered" evidence="3">
    <location>
        <begin position="1"/>
        <end position="35"/>
    </location>
</feature>
<name>A0A0N4VEJ9_ENTVE</name>
<evidence type="ECO:0000256" key="1">
    <source>
        <dbReference type="ARBA" id="ARBA00022884"/>
    </source>
</evidence>
<evidence type="ECO:0000256" key="3">
    <source>
        <dbReference type="SAM" id="MobiDB-lite"/>
    </source>
</evidence>
<dbReference type="Gene3D" id="3.30.70.330">
    <property type="match status" value="2"/>
</dbReference>
<dbReference type="InterPro" id="IPR038446">
    <property type="entry name" value="CEBP_ZZ_sf"/>
</dbReference>
<dbReference type="GO" id="GO:2000766">
    <property type="term" value="P:negative regulation of cytoplasmic translation"/>
    <property type="evidence" value="ECO:0007669"/>
    <property type="project" value="TreeGrafter"/>
</dbReference>
<dbReference type="GO" id="GO:0003730">
    <property type="term" value="F:mRNA 3'-UTR binding"/>
    <property type="evidence" value="ECO:0007669"/>
    <property type="project" value="InterPro"/>
</dbReference>
<gene>
    <name evidence="5" type="ORF">EVEC_LOCUS8555</name>
</gene>
<dbReference type="PANTHER" id="PTHR12566:SF9">
    <property type="entry name" value="CYTOPLASMIC POLYADENYLATION ELEMENT-BINDING PROTEIN 1"/>
    <property type="match status" value="1"/>
</dbReference>
<dbReference type="Gene3D" id="4.10.640.40">
    <property type="entry name" value="Cytoplasmic polyadenylation element-binding protein, ZZ domain"/>
    <property type="match status" value="1"/>
</dbReference>
<keyword evidence="1 2" id="KW-0694">RNA-binding</keyword>
<dbReference type="InterPro" id="IPR012677">
    <property type="entry name" value="Nucleotide-bd_a/b_plait_sf"/>
</dbReference>
<dbReference type="GO" id="GO:0045202">
    <property type="term" value="C:synapse"/>
    <property type="evidence" value="ECO:0007669"/>
    <property type="project" value="TreeGrafter"/>
</dbReference>
<dbReference type="EMBL" id="UXUI01009479">
    <property type="protein sequence ID" value="VDD93804.1"/>
    <property type="molecule type" value="Genomic_DNA"/>
</dbReference>
<feature type="compositionally biased region" description="Polar residues" evidence="3">
    <location>
        <begin position="1"/>
        <end position="11"/>
    </location>
</feature>
<organism evidence="7">
    <name type="scientific">Enterobius vermicularis</name>
    <name type="common">Human pinworm</name>
    <dbReference type="NCBI Taxonomy" id="51028"/>
    <lineage>
        <taxon>Eukaryota</taxon>
        <taxon>Metazoa</taxon>
        <taxon>Ecdysozoa</taxon>
        <taxon>Nematoda</taxon>
        <taxon>Chromadorea</taxon>
        <taxon>Rhabditida</taxon>
        <taxon>Spirurina</taxon>
        <taxon>Oxyuridomorpha</taxon>
        <taxon>Oxyuroidea</taxon>
        <taxon>Oxyuridae</taxon>
        <taxon>Enterobius</taxon>
    </lineage>
</organism>
<reference evidence="7" key="1">
    <citation type="submission" date="2017-02" db="UniProtKB">
        <authorList>
            <consortium name="WormBaseParasite"/>
        </authorList>
    </citation>
    <scope>IDENTIFICATION</scope>
</reference>
<dbReference type="GO" id="GO:0043022">
    <property type="term" value="F:ribosome binding"/>
    <property type="evidence" value="ECO:0007669"/>
    <property type="project" value="TreeGrafter"/>
</dbReference>
<dbReference type="GO" id="GO:0008135">
    <property type="term" value="F:translation factor activity, RNA binding"/>
    <property type="evidence" value="ECO:0007669"/>
    <property type="project" value="TreeGrafter"/>
</dbReference>
<proteinExistence type="predicted"/>
<dbReference type="GO" id="GO:0005634">
    <property type="term" value="C:nucleus"/>
    <property type="evidence" value="ECO:0007669"/>
    <property type="project" value="TreeGrafter"/>
</dbReference>
<dbReference type="InterPro" id="IPR035979">
    <property type="entry name" value="RBD_domain_sf"/>
</dbReference>
<feature type="compositionally biased region" description="Basic and acidic residues" evidence="3">
    <location>
        <begin position="16"/>
        <end position="35"/>
    </location>
</feature>
<dbReference type="CDD" id="cd19757">
    <property type="entry name" value="Bbox1"/>
    <property type="match status" value="1"/>
</dbReference>
<dbReference type="STRING" id="51028.A0A0N4VEJ9"/>
<dbReference type="InterPro" id="IPR032296">
    <property type="entry name" value="CEBP_ZZ"/>
</dbReference>
<dbReference type="PANTHER" id="PTHR12566">
    <property type="entry name" value="CYTOPLASMIC POLYADENYLATION ELEMENT BINDING PROTEIN CPEB"/>
    <property type="match status" value="1"/>
</dbReference>